<accession>A0A6L9E960</accession>
<protein>
    <submittedName>
        <fullName evidence="1">Uncharacterized protein</fullName>
    </submittedName>
</protein>
<dbReference type="RefSeq" id="WP_161434188.1">
    <property type="nucleotide sequence ID" value="NZ_WXYO01000002.1"/>
</dbReference>
<sequence length="159" mass="18146">MKTIVTLLLMAVVGIQICNSQSFFEKVSNLKWKGEGELMGSKASFKMDWKPILDGKFYQLTFQNQREESKEYVFKARGIYRVGESNNVSGSWFDSRGYSFPLKGEVSEDALMVIWGSPELEQGKTIYTIKDGSTIFVEDYVLKDGEFIKFGNAEYKPNN</sequence>
<reference evidence="1 2" key="1">
    <citation type="submission" date="2020-01" db="EMBL/GenBank/DDBJ databases">
        <title>Bacteria diversity of Porities sp.</title>
        <authorList>
            <person name="Wang G."/>
        </authorList>
    </citation>
    <scope>NUCLEOTIDE SEQUENCE [LARGE SCALE GENOMIC DNA]</scope>
    <source>
        <strain evidence="1 2">R33</strain>
    </source>
</reference>
<name>A0A6L9E960_9FLAO</name>
<evidence type="ECO:0000313" key="2">
    <source>
        <dbReference type="Proteomes" id="UP000475249"/>
    </source>
</evidence>
<dbReference type="EMBL" id="WXYO01000002">
    <property type="protein sequence ID" value="NAS11142.1"/>
    <property type="molecule type" value="Genomic_DNA"/>
</dbReference>
<evidence type="ECO:0000313" key="1">
    <source>
        <dbReference type="EMBL" id="NAS11142.1"/>
    </source>
</evidence>
<organism evidence="1 2">
    <name type="scientific">Poritiphilus flavus</name>
    <dbReference type="NCBI Taxonomy" id="2697053"/>
    <lineage>
        <taxon>Bacteria</taxon>
        <taxon>Pseudomonadati</taxon>
        <taxon>Bacteroidota</taxon>
        <taxon>Flavobacteriia</taxon>
        <taxon>Flavobacteriales</taxon>
        <taxon>Flavobacteriaceae</taxon>
        <taxon>Poritiphilus</taxon>
    </lineage>
</organism>
<comment type="caution">
    <text evidence="1">The sequence shown here is derived from an EMBL/GenBank/DDBJ whole genome shotgun (WGS) entry which is preliminary data.</text>
</comment>
<keyword evidence="2" id="KW-1185">Reference proteome</keyword>
<proteinExistence type="predicted"/>
<dbReference type="Proteomes" id="UP000475249">
    <property type="component" value="Unassembled WGS sequence"/>
</dbReference>
<gene>
    <name evidence="1" type="ORF">GTQ38_03965</name>
</gene>
<dbReference type="AlphaFoldDB" id="A0A6L9E960"/>